<gene>
    <name evidence="5" type="ORF">PPNO1_LOCUS2389</name>
</gene>
<dbReference type="PROSITE" id="PS51891">
    <property type="entry name" value="CENP_V_GFA"/>
    <property type="match status" value="1"/>
</dbReference>
<evidence type="ECO:0000256" key="2">
    <source>
        <dbReference type="ARBA" id="ARBA00022723"/>
    </source>
</evidence>
<keyword evidence="3" id="KW-0862">Zinc</keyword>
<feature type="domain" description="CENP-V/GFA" evidence="4">
    <location>
        <begin position="90"/>
        <end position="222"/>
    </location>
</feature>
<dbReference type="InterPro" id="IPR006913">
    <property type="entry name" value="CENP-V/GFA"/>
</dbReference>
<evidence type="ECO:0000256" key="1">
    <source>
        <dbReference type="ARBA" id="ARBA00005495"/>
    </source>
</evidence>
<dbReference type="InterPro" id="IPR052355">
    <property type="entry name" value="CENP-V-like"/>
</dbReference>
<protein>
    <recommendedName>
        <fullName evidence="4">CENP-V/GFA domain-containing protein</fullName>
    </recommendedName>
</protein>
<keyword evidence="2" id="KW-0479">Metal-binding</keyword>
<dbReference type="GO" id="GO:0046872">
    <property type="term" value="F:metal ion binding"/>
    <property type="evidence" value="ECO:0007669"/>
    <property type="project" value="UniProtKB-KW"/>
</dbReference>
<reference evidence="5" key="1">
    <citation type="submission" date="2022-11" db="EMBL/GenBank/DDBJ databases">
        <authorList>
            <person name="Scott C."/>
            <person name="Bruce N."/>
        </authorList>
    </citation>
    <scope>NUCLEOTIDE SEQUENCE</scope>
</reference>
<dbReference type="Pfam" id="PF04828">
    <property type="entry name" value="GFA"/>
    <property type="match status" value="1"/>
</dbReference>
<keyword evidence="6" id="KW-1185">Reference proteome</keyword>
<dbReference type="PANTHER" id="PTHR28620:SF1">
    <property type="entry name" value="CENP-V_GFA DOMAIN-CONTAINING PROTEIN"/>
    <property type="match status" value="1"/>
</dbReference>
<organism evidence="5 6">
    <name type="scientific">Parascedosporium putredinis</name>
    <dbReference type="NCBI Taxonomy" id="1442378"/>
    <lineage>
        <taxon>Eukaryota</taxon>
        <taxon>Fungi</taxon>
        <taxon>Dikarya</taxon>
        <taxon>Ascomycota</taxon>
        <taxon>Pezizomycotina</taxon>
        <taxon>Sordariomycetes</taxon>
        <taxon>Hypocreomycetidae</taxon>
        <taxon>Microascales</taxon>
        <taxon>Microascaceae</taxon>
        <taxon>Parascedosporium</taxon>
    </lineage>
</organism>
<comment type="caution">
    <text evidence="5">The sequence shown here is derived from an EMBL/GenBank/DDBJ whole genome shotgun (WGS) entry which is preliminary data.</text>
</comment>
<name>A0A9P1GZE2_9PEZI</name>
<dbReference type="Proteomes" id="UP000838763">
    <property type="component" value="Unassembled WGS sequence"/>
</dbReference>
<dbReference type="OrthoDB" id="2993351at2759"/>
<accession>A0A9P1GZE2</accession>
<dbReference type="SUPFAM" id="SSF51316">
    <property type="entry name" value="Mss4-like"/>
    <property type="match status" value="1"/>
</dbReference>
<dbReference type="Gene3D" id="2.170.150.70">
    <property type="match status" value="1"/>
</dbReference>
<dbReference type="EMBL" id="CALLCH030000005">
    <property type="protein sequence ID" value="CAI4212632.1"/>
    <property type="molecule type" value="Genomic_DNA"/>
</dbReference>
<dbReference type="PANTHER" id="PTHR28620">
    <property type="entry name" value="CENTROMERE PROTEIN V"/>
    <property type="match status" value="1"/>
</dbReference>
<evidence type="ECO:0000313" key="6">
    <source>
        <dbReference type="Proteomes" id="UP000838763"/>
    </source>
</evidence>
<evidence type="ECO:0000256" key="3">
    <source>
        <dbReference type="ARBA" id="ARBA00022833"/>
    </source>
</evidence>
<dbReference type="GO" id="GO:0016846">
    <property type="term" value="F:carbon-sulfur lyase activity"/>
    <property type="evidence" value="ECO:0007669"/>
    <property type="project" value="InterPro"/>
</dbReference>
<comment type="similarity">
    <text evidence="1">Belongs to the Gfa family.</text>
</comment>
<evidence type="ECO:0000259" key="4">
    <source>
        <dbReference type="PROSITE" id="PS51891"/>
    </source>
</evidence>
<dbReference type="InterPro" id="IPR011057">
    <property type="entry name" value="Mss4-like_sf"/>
</dbReference>
<sequence length="233" mass="25238">MPLRLLLQKGVLSVPANKDQIKFVKGDEGALTAYKFSSGPYSHLARCIQGINIRELKQTIKPGELCTEGGTPLTETEPEASTEVDGAKCYKGSCHCGAVTLSLTSKPIDHDYASEETPGPLECSCSICNGNIFLYIMKDQLQLQGQENLMPYAFGYKLLSKPFCKVCGVNPVSDWLDISPEALSAVPEETRAYRDSVLDFLAVNLRTIDGLSVNKLDLAQVDGANNGLAYANP</sequence>
<evidence type="ECO:0000313" key="5">
    <source>
        <dbReference type="EMBL" id="CAI4212632.1"/>
    </source>
</evidence>
<proteinExistence type="inferred from homology"/>
<dbReference type="AlphaFoldDB" id="A0A9P1GZE2"/>